<evidence type="ECO:0000256" key="2">
    <source>
        <dbReference type="ARBA" id="ARBA00010617"/>
    </source>
</evidence>
<dbReference type="PANTHER" id="PTHR46696:SF1">
    <property type="entry name" value="CYTOCHROME P450 YJIB-RELATED"/>
    <property type="match status" value="1"/>
</dbReference>
<evidence type="ECO:0000256" key="3">
    <source>
        <dbReference type="RuleBase" id="RU000461"/>
    </source>
</evidence>
<reference evidence="4 5" key="1">
    <citation type="submission" date="2019-08" db="EMBL/GenBank/DDBJ databases">
        <title>Parahaliea maris sp. nov., isolated from the surface seawater.</title>
        <authorList>
            <person name="Liu Y."/>
        </authorList>
    </citation>
    <scope>NUCLEOTIDE SEQUENCE [LARGE SCALE GENOMIC DNA]</scope>
    <source>
        <strain evidence="4 5">HSLHS9</strain>
    </source>
</reference>
<dbReference type="SUPFAM" id="SSF48264">
    <property type="entry name" value="Cytochrome P450"/>
    <property type="match status" value="1"/>
</dbReference>
<keyword evidence="3" id="KW-0560">Oxidoreductase</keyword>
<comment type="similarity">
    <text evidence="2 3">Belongs to the cytochrome P450 family.</text>
</comment>
<dbReference type="Proteomes" id="UP000321039">
    <property type="component" value="Unassembled WGS sequence"/>
</dbReference>
<comment type="caution">
    <text evidence="4">The sequence shown here is derived from an EMBL/GenBank/DDBJ whole genome shotgun (WGS) entry which is preliminary data.</text>
</comment>
<keyword evidence="3" id="KW-0408">Iron</keyword>
<keyword evidence="5" id="KW-1185">Reference proteome</keyword>
<evidence type="ECO:0000313" key="4">
    <source>
        <dbReference type="EMBL" id="TXS96138.1"/>
    </source>
</evidence>
<keyword evidence="3" id="KW-0349">Heme</keyword>
<keyword evidence="3" id="KW-0503">Monooxygenase</keyword>
<dbReference type="Pfam" id="PF00067">
    <property type="entry name" value="p450"/>
    <property type="match status" value="2"/>
</dbReference>
<sequence length="402" mass="45256">MSSTIPTHDPAYWQNPYPILAEFRERGATAYNDSGDLCVLRWDDAEWAIKGSDFINEGIERLENRGFQPGDPLHTWRSHALGVMEGPDHLRIRKLVTSTLSKRSLEPLRPMIRQHAHHLLDDLLENRKAGQPIDVLQGFAGPLPRRVMMSFLEVDGEEMNGAEAPLADARIPDCFGPQVTRDMRDTANRAIAQVMHHVGTLYEKRRQVPRDDFLTRLLEAEDEGGRLSHPELITLFSTIFGSGGTTGSAIASGLLELARHPEAAMLLRNDPPRWKQGACEETLRMRPGIVELPQKAAHPLEAFGHHFATGDTIAIPFGAANRDPDRWDNPQQFDITRDPRVFSLSFGLGAHFCIGQAMARYTIEEALATFVERVPDFYEAEVAQWTPFVMENRLQSLQLRVD</sequence>
<dbReference type="PROSITE" id="PS00086">
    <property type="entry name" value="CYTOCHROME_P450"/>
    <property type="match status" value="1"/>
</dbReference>
<dbReference type="GO" id="GO:0020037">
    <property type="term" value="F:heme binding"/>
    <property type="evidence" value="ECO:0007669"/>
    <property type="project" value="InterPro"/>
</dbReference>
<dbReference type="PANTHER" id="PTHR46696">
    <property type="entry name" value="P450, PUTATIVE (EUROFUNG)-RELATED"/>
    <property type="match status" value="1"/>
</dbReference>
<name>A0A5C9A5P9_9GAMM</name>
<dbReference type="EMBL" id="VRZA01000001">
    <property type="protein sequence ID" value="TXS96138.1"/>
    <property type="molecule type" value="Genomic_DNA"/>
</dbReference>
<dbReference type="GO" id="GO:0016705">
    <property type="term" value="F:oxidoreductase activity, acting on paired donors, with incorporation or reduction of molecular oxygen"/>
    <property type="evidence" value="ECO:0007669"/>
    <property type="project" value="InterPro"/>
</dbReference>
<dbReference type="GO" id="GO:0005506">
    <property type="term" value="F:iron ion binding"/>
    <property type="evidence" value="ECO:0007669"/>
    <property type="project" value="InterPro"/>
</dbReference>
<comment type="cofactor">
    <cofactor evidence="1">
        <name>heme</name>
        <dbReference type="ChEBI" id="CHEBI:30413"/>
    </cofactor>
</comment>
<keyword evidence="3" id="KW-0479">Metal-binding</keyword>
<dbReference type="Gene3D" id="1.10.630.10">
    <property type="entry name" value="Cytochrome P450"/>
    <property type="match status" value="1"/>
</dbReference>
<dbReference type="RefSeq" id="WP_148066408.1">
    <property type="nucleotide sequence ID" value="NZ_VRZA01000001.1"/>
</dbReference>
<accession>A0A5C9A5P9</accession>
<dbReference type="InterPro" id="IPR017972">
    <property type="entry name" value="Cyt_P450_CS"/>
</dbReference>
<gene>
    <name evidence="4" type="ORF">FV139_01140</name>
</gene>
<dbReference type="GO" id="GO:0004497">
    <property type="term" value="F:monooxygenase activity"/>
    <property type="evidence" value="ECO:0007669"/>
    <property type="project" value="UniProtKB-KW"/>
</dbReference>
<dbReference type="AlphaFoldDB" id="A0A5C9A5P9"/>
<organism evidence="4 5">
    <name type="scientific">Parahaliea maris</name>
    <dbReference type="NCBI Taxonomy" id="2716870"/>
    <lineage>
        <taxon>Bacteria</taxon>
        <taxon>Pseudomonadati</taxon>
        <taxon>Pseudomonadota</taxon>
        <taxon>Gammaproteobacteria</taxon>
        <taxon>Cellvibrionales</taxon>
        <taxon>Halieaceae</taxon>
        <taxon>Parahaliea</taxon>
    </lineage>
</organism>
<dbReference type="InterPro" id="IPR001128">
    <property type="entry name" value="Cyt_P450"/>
</dbReference>
<proteinExistence type="inferred from homology"/>
<evidence type="ECO:0000313" key="5">
    <source>
        <dbReference type="Proteomes" id="UP000321039"/>
    </source>
</evidence>
<protein>
    <submittedName>
        <fullName evidence="4">Cytochrome P450</fullName>
    </submittedName>
</protein>
<evidence type="ECO:0000256" key="1">
    <source>
        <dbReference type="ARBA" id="ARBA00001971"/>
    </source>
</evidence>
<dbReference type="InterPro" id="IPR002397">
    <property type="entry name" value="Cyt_P450_B"/>
</dbReference>
<dbReference type="PRINTS" id="PR00359">
    <property type="entry name" value="BP450"/>
</dbReference>
<dbReference type="InterPro" id="IPR036396">
    <property type="entry name" value="Cyt_P450_sf"/>
</dbReference>